<evidence type="ECO:0000256" key="1">
    <source>
        <dbReference type="SAM" id="MobiDB-lite"/>
    </source>
</evidence>
<keyword evidence="3" id="KW-1185">Reference proteome</keyword>
<feature type="compositionally biased region" description="Basic and acidic residues" evidence="1">
    <location>
        <begin position="134"/>
        <end position="156"/>
    </location>
</feature>
<dbReference type="RefSeq" id="WP_209340819.1">
    <property type="nucleotide sequence ID" value="NZ_JAGIQL010000060.1"/>
</dbReference>
<accession>A0A940MIA6</accession>
<gene>
    <name evidence="2" type="ORF">JFN87_16425</name>
</gene>
<dbReference type="AlphaFoldDB" id="A0A940MIA6"/>
<evidence type="ECO:0000313" key="3">
    <source>
        <dbReference type="Proteomes" id="UP000670475"/>
    </source>
</evidence>
<dbReference type="Proteomes" id="UP000670475">
    <property type="component" value="Unassembled WGS sequence"/>
</dbReference>
<organism evidence="2 3">
    <name type="scientific">Streptomyces montanisoli</name>
    <dbReference type="NCBI Taxonomy" id="2798581"/>
    <lineage>
        <taxon>Bacteria</taxon>
        <taxon>Bacillati</taxon>
        <taxon>Actinomycetota</taxon>
        <taxon>Actinomycetes</taxon>
        <taxon>Kitasatosporales</taxon>
        <taxon>Streptomycetaceae</taxon>
        <taxon>Streptomyces</taxon>
    </lineage>
</organism>
<proteinExistence type="predicted"/>
<reference evidence="2" key="1">
    <citation type="submission" date="2021-03" db="EMBL/GenBank/DDBJ databases">
        <title>Whole genome sequence of Streptomyces bomunensis MMS17-BM035.</title>
        <authorList>
            <person name="Lee J.H."/>
        </authorList>
    </citation>
    <scope>NUCLEOTIDE SEQUENCE</scope>
    <source>
        <strain evidence="2">MMS17-BM035</strain>
    </source>
</reference>
<name>A0A940MIA6_9ACTN</name>
<feature type="region of interest" description="Disordered" evidence="1">
    <location>
        <begin position="131"/>
        <end position="166"/>
    </location>
</feature>
<dbReference type="EMBL" id="JAGIQL010000060">
    <property type="protein sequence ID" value="MBP0459078.1"/>
    <property type="molecule type" value="Genomic_DNA"/>
</dbReference>
<protein>
    <submittedName>
        <fullName evidence="2">Uncharacterized protein</fullName>
    </submittedName>
</protein>
<sequence length="302" mass="32414">MADTNLNAAPRAYAHPQASPGYGKQDASGQGPRRTRDFDGLPVREAYLAAFIDALPEGSAIDVKSLARAQPLYGQQAVGSALRALSGAGFLHRFRENVGVGGRMRWVWRTYFSRTARDGAWWARFLAGDAVQDDPERRQERPAPDPEPKPEPEPERQPGNAPAPRSEAYDVLATLGRVDHRLVLSARECTALEPDAAQWLARGVDRAGIVQALTSGLPQTVMSPGGLVRCRLRDKLPPEPVAIGAPAQAGTRHMTCTKCGAPGGPVSLVDGVCRACRTLPPEDVHRYVQLLRAPLTAAGVPG</sequence>
<evidence type="ECO:0000313" key="2">
    <source>
        <dbReference type="EMBL" id="MBP0459078.1"/>
    </source>
</evidence>
<comment type="caution">
    <text evidence="2">The sequence shown here is derived from an EMBL/GenBank/DDBJ whole genome shotgun (WGS) entry which is preliminary data.</text>
</comment>
<feature type="region of interest" description="Disordered" evidence="1">
    <location>
        <begin position="1"/>
        <end position="36"/>
    </location>
</feature>